<dbReference type="Pfam" id="PF04937">
    <property type="entry name" value="DUF659"/>
    <property type="match status" value="1"/>
</dbReference>
<dbReference type="InterPro" id="IPR052035">
    <property type="entry name" value="ZnF_BED_domain_contain"/>
</dbReference>
<dbReference type="AlphaFoldDB" id="A0A8H3QZ93"/>
<dbReference type="Proteomes" id="UP000615446">
    <property type="component" value="Unassembled WGS sequence"/>
</dbReference>
<evidence type="ECO:0000256" key="6">
    <source>
        <dbReference type="SAM" id="MobiDB-lite"/>
    </source>
</evidence>
<keyword evidence="2" id="KW-0479">Metal-binding</keyword>
<reference evidence="8" key="1">
    <citation type="submission" date="2019-10" db="EMBL/GenBank/DDBJ databases">
        <title>Conservation and host-specific expression of non-tandemly repeated heterogenous ribosome RNA gene in arbuscular mycorrhizal fungi.</title>
        <authorList>
            <person name="Maeda T."/>
            <person name="Kobayashi Y."/>
            <person name="Nakagawa T."/>
            <person name="Ezawa T."/>
            <person name="Yamaguchi K."/>
            <person name="Bino T."/>
            <person name="Nishimoto Y."/>
            <person name="Shigenobu S."/>
            <person name="Kawaguchi M."/>
        </authorList>
    </citation>
    <scope>NUCLEOTIDE SEQUENCE</scope>
    <source>
        <strain evidence="8">HR1</strain>
    </source>
</reference>
<evidence type="ECO:0000256" key="2">
    <source>
        <dbReference type="ARBA" id="ARBA00022723"/>
    </source>
</evidence>
<evidence type="ECO:0000256" key="3">
    <source>
        <dbReference type="ARBA" id="ARBA00022771"/>
    </source>
</evidence>
<dbReference type="GO" id="GO:0005634">
    <property type="term" value="C:nucleus"/>
    <property type="evidence" value="ECO:0007669"/>
    <property type="project" value="UniProtKB-SubCell"/>
</dbReference>
<evidence type="ECO:0000256" key="5">
    <source>
        <dbReference type="ARBA" id="ARBA00023242"/>
    </source>
</evidence>
<sequence length="697" mass="80880">MSSNSSKKIGGRPISKIWEWIIKGDPVSNSKGYYSAICSFCEFHWTTAKMAKLKRHYDCNKIDSETKINVLMMLTSNNEDSEDDSTTTSTTKSSKKRKSSDTRSQTCIDDHYENFPTPLVKEDQINKALAKMFVCCNLPFSLIEHPFFIEFIKILRTTYNLPSRWVLTETLIIQEVSRITLKVNRIIEEENNLTIAFDGWTNSTGQSIYDYCLITEERKEYLWCSKNYSDVSHHTGAFLGNEIIKIVDDISPEKVAVIVTDNAPDARVARRILCEKYPHILNIQCMTHCINLITKDVCKHIFVADTVQKVGVIHQYFTMSYAPCQFLKDAIKILQIKEGELKSHTKTRWSIMWDCINSIVRLEFAFARIFLEYGNDIKNWVKDILYDRNFYENCRIITSILHSLKVTVGCLESRTSSLADCYIHLLSLASAVYHMPNQNIEFKNHCVIKFNERYNEFSDDLFLLAFFCILVIMNIGHDQESCGKLLSQMRKYMKNKAPFNQHYNYKLDTPIIWWETAQNTKEEWELQALALWLFAVSPHSASCERSFSVLGWFYGQRCTKLAVDQVEGMCKLHTYYITNAKRELPYYAIDTSESSLREKMIDTLTEISDELVGEGDYDFLYEENIIDTIIDMSKMYNLNVALDIDIDSHIFNMEQNESEEDEVIVSQRRQTVVLDPECEDYDIEALIAKEMNDDNGS</sequence>
<comment type="subcellular location">
    <subcellularLocation>
        <location evidence="1">Nucleus</location>
    </subcellularLocation>
</comment>
<comment type="caution">
    <text evidence="8">The sequence shown here is derived from an EMBL/GenBank/DDBJ whole genome shotgun (WGS) entry which is preliminary data.</text>
</comment>
<organism evidence="8 9">
    <name type="scientific">Rhizophagus clarus</name>
    <dbReference type="NCBI Taxonomy" id="94130"/>
    <lineage>
        <taxon>Eukaryota</taxon>
        <taxon>Fungi</taxon>
        <taxon>Fungi incertae sedis</taxon>
        <taxon>Mucoromycota</taxon>
        <taxon>Glomeromycotina</taxon>
        <taxon>Glomeromycetes</taxon>
        <taxon>Glomerales</taxon>
        <taxon>Glomeraceae</taxon>
        <taxon>Rhizophagus</taxon>
    </lineage>
</organism>
<dbReference type="EMBL" id="BLAL01000259">
    <property type="protein sequence ID" value="GES97521.1"/>
    <property type="molecule type" value="Genomic_DNA"/>
</dbReference>
<feature type="domain" description="DUF659" evidence="7">
    <location>
        <begin position="163"/>
        <end position="310"/>
    </location>
</feature>
<evidence type="ECO:0000256" key="4">
    <source>
        <dbReference type="ARBA" id="ARBA00022833"/>
    </source>
</evidence>
<dbReference type="InterPro" id="IPR007021">
    <property type="entry name" value="DUF659"/>
</dbReference>
<evidence type="ECO:0000259" key="7">
    <source>
        <dbReference type="Pfam" id="PF04937"/>
    </source>
</evidence>
<evidence type="ECO:0000313" key="8">
    <source>
        <dbReference type="EMBL" id="GES97521.1"/>
    </source>
</evidence>
<evidence type="ECO:0000313" key="9">
    <source>
        <dbReference type="Proteomes" id="UP000615446"/>
    </source>
</evidence>
<keyword evidence="3" id="KW-0863">Zinc-finger</keyword>
<dbReference type="PANTHER" id="PTHR46481">
    <property type="entry name" value="ZINC FINGER BED DOMAIN-CONTAINING PROTEIN 4"/>
    <property type="match status" value="1"/>
</dbReference>
<feature type="region of interest" description="Disordered" evidence="6">
    <location>
        <begin position="79"/>
        <end position="102"/>
    </location>
</feature>
<gene>
    <name evidence="8" type="ORF">RCL2_002411200</name>
</gene>
<proteinExistence type="predicted"/>
<dbReference type="GO" id="GO:0008270">
    <property type="term" value="F:zinc ion binding"/>
    <property type="evidence" value="ECO:0007669"/>
    <property type="project" value="UniProtKB-KW"/>
</dbReference>
<protein>
    <submittedName>
        <fullName evidence="8">Ribonuclease H-like domain-containing protein</fullName>
    </submittedName>
</protein>
<name>A0A8H3QZ93_9GLOM</name>
<dbReference type="OrthoDB" id="2430123at2759"/>
<dbReference type="PANTHER" id="PTHR46481:SF10">
    <property type="entry name" value="ZINC FINGER BED DOMAIN-CONTAINING PROTEIN 39"/>
    <property type="match status" value="1"/>
</dbReference>
<keyword evidence="5" id="KW-0539">Nucleus</keyword>
<dbReference type="InterPro" id="IPR012337">
    <property type="entry name" value="RNaseH-like_sf"/>
</dbReference>
<accession>A0A8H3QZ93</accession>
<keyword evidence="4" id="KW-0862">Zinc</keyword>
<dbReference type="SUPFAM" id="SSF53098">
    <property type="entry name" value="Ribonuclease H-like"/>
    <property type="match status" value="1"/>
</dbReference>
<evidence type="ECO:0000256" key="1">
    <source>
        <dbReference type="ARBA" id="ARBA00004123"/>
    </source>
</evidence>